<feature type="compositionally biased region" description="Basic and acidic residues" evidence="1">
    <location>
        <begin position="31"/>
        <end position="43"/>
    </location>
</feature>
<accession>A0A2D1TVZ6</accession>
<dbReference type="Proteomes" id="UP000225608">
    <property type="component" value="Chromosome"/>
</dbReference>
<dbReference type="AlphaFoldDB" id="A0A2D1TVZ6"/>
<name>A0A2D1TVZ6_9ACTN</name>
<gene>
    <name evidence="3" type="ORF">CSV91_02630</name>
</gene>
<evidence type="ECO:0000256" key="2">
    <source>
        <dbReference type="SAM" id="SignalP"/>
    </source>
</evidence>
<sequence length="177" mass="18677">MLKKTLVFALSAALLAFSLAGCAGNSSDSAKASDTDSQEKTEQAADATEGASASPITADKVADGTYPITVDSSSNMFRIVDAQLIVENGSMHCVMTLSGTGYGKLFMGTGDEAAAASEADFIPYVENAEGKYTYDVPVDALDEDTACAAWSIRKEQWYDRTLVFESVGVDLRADALK</sequence>
<proteinExistence type="predicted"/>
<evidence type="ECO:0000313" key="3">
    <source>
        <dbReference type="EMBL" id="ATP53531.1"/>
    </source>
</evidence>
<dbReference type="EMBL" id="CP024160">
    <property type="protein sequence ID" value="ATP53531.1"/>
    <property type="molecule type" value="Genomic_DNA"/>
</dbReference>
<keyword evidence="2" id="KW-0732">Signal</keyword>
<dbReference type="RefSeq" id="WP_099431695.1">
    <property type="nucleotide sequence ID" value="NZ_CP024160.1"/>
</dbReference>
<evidence type="ECO:0000313" key="4">
    <source>
        <dbReference type="Proteomes" id="UP000225608"/>
    </source>
</evidence>
<reference evidence="3 4" key="1">
    <citation type="submission" date="2017-10" db="EMBL/GenBank/DDBJ databases">
        <title>Complete genome sequence of Collinsella aerofaciens isolated from the gut of a healthy adult Indian.</title>
        <authorList>
            <person name="Bag S."/>
            <person name="Ghosh T.S."/>
            <person name="Das B."/>
        </authorList>
    </citation>
    <scope>NUCLEOTIDE SEQUENCE [LARGE SCALE GENOMIC DNA]</scope>
    <source>
        <strain evidence="4">indica</strain>
    </source>
</reference>
<dbReference type="PROSITE" id="PS51257">
    <property type="entry name" value="PROKAR_LIPOPROTEIN"/>
    <property type="match status" value="1"/>
</dbReference>
<evidence type="ECO:0000256" key="1">
    <source>
        <dbReference type="SAM" id="MobiDB-lite"/>
    </source>
</evidence>
<dbReference type="KEGG" id="caer:CSV91_02630"/>
<organism evidence="3 4">
    <name type="scientific">Collinsella aerofaciens</name>
    <dbReference type="NCBI Taxonomy" id="74426"/>
    <lineage>
        <taxon>Bacteria</taxon>
        <taxon>Bacillati</taxon>
        <taxon>Actinomycetota</taxon>
        <taxon>Coriobacteriia</taxon>
        <taxon>Coriobacteriales</taxon>
        <taxon>Coriobacteriaceae</taxon>
        <taxon>Collinsella</taxon>
    </lineage>
</organism>
<evidence type="ECO:0008006" key="5">
    <source>
        <dbReference type="Google" id="ProtNLM"/>
    </source>
</evidence>
<feature type="region of interest" description="Disordered" evidence="1">
    <location>
        <begin position="28"/>
        <end position="53"/>
    </location>
</feature>
<protein>
    <recommendedName>
        <fullName evidence="5">Iron transport-associated domain protein</fullName>
    </recommendedName>
</protein>
<feature type="signal peptide" evidence="2">
    <location>
        <begin position="1"/>
        <end position="23"/>
    </location>
</feature>
<feature type="chain" id="PRO_5039047758" description="Iron transport-associated domain protein" evidence="2">
    <location>
        <begin position="24"/>
        <end position="177"/>
    </location>
</feature>